<gene>
    <name evidence="2" type="ORF">O0V09_09755</name>
</gene>
<dbReference type="PROSITE" id="PS00409">
    <property type="entry name" value="PROKAR_NTER_METHYL"/>
    <property type="match status" value="1"/>
</dbReference>
<dbReference type="EMBL" id="JAPTGG010000007">
    <property type="protein sequence ID" value="MCZ0865485.1"/>
    <property type="molecule type" value="Genomic_DNA"/>
</dbReference>
<protein>
    <submittedName>
        <fullName evidence="2">Prepilin-type N-terminal cleavage/methylation domain-containing protein</fullName>
    </submittedName>
</protein>
<comment type="caution">
    <text evidence="2">The sequence shown here is derived from an EMBL/GenBank/DDBJ whole genome shotgun (WGS) entry which is preliminary data.</text>
</comment>
<organism evidence="2 3">
    <name type="scientific">Dasania phycosphaerae</name>
    <dbReference type="NCBI Taxonomy" id="2950436"/>
    <lineage>
        <taxon>Bacteria</taxon>
        <taxon>Pseudomonadati</taxon>
        <taxon>Pseudomonadota</taxon>
        <taxon>Gammaproteobacteria</taxon>
        <taxon>Cellvibrionales</taxon>
        <taxon>Spongiibacteraceae</taxon>
        <taxon>Dasania</taxon>
    </lineage>
</organism>
<accession>A0A9J6RNA1</accession>
<name>A0A9J6RNA1_9GAMM</name>
<reference evidence="2 3" key="1">
    <citation type="submission" date="2022-12" db="EMBL/GenBank/DDBJ databases">
        <title>Dasania phycosphaerae sp. nov., isolated from particulate material of the south coast of Korea.</title>
        <authorList>
            <person name="Jiang Y."/>
        </authorList>
    </citation>
    <scope>NUCLEOTIDE SEQUENCE [LARGE SCALE GENOMIC DNA]</scope>
    <source>
        <strain evidence="2 3">GY-19</strain>
    </source>
</reference>
<dbReference type="AlphaFoldDB" id="A0A9J6RNA1"/>
<keyword evidence="1" id="KW-0472">Membrane</keyword>
<keyword evidence="3" id="KW-1185">Reference proteome</keyword>
<evidence type="ECO:0000313" key="3">
    <source>
        <dbReference type="Proteomes" id="UP001069090"/>
    </source>
</evidence>
<keyword evidence="1" id="KW-0812">Transmembrane</keyword>
<sequence>MNRYKGFTLIEVIASMVLTALAFTALASFFFNQAPRAIEPIFQTRAAKLGEALVDEILSRPFDENTPLGGVPACDSAGAPACTTAMGLDGETNRADYDDVDDYNVFCGGPFDIEDALGNTEADAGNALEDFGRFKMSICVDYDGDYDGAADTNHNAKLITVDVFPPGVTGTGSAITFKVYKGNF</sequence>
<evidence type="ECO:0000256" key="1">
    <source>
        <dbReference type="SAM" id="Phobius"/>
    </source>
</evidence>
<feature type="transmembrane region" description="Helical" evidence="1">
    <location>
        <begin position="12"/>
        <end position="31"/>
    </location>
</feature>
<keyword evidence="1" id="KW-1133">Transmembrane helix</keyword>
<dbReference type="NCBIfam" id="TIGR02532">
    <property type="entry name" value="IV_pilin_GFxxxE"/>
    <property type="match status" value="1"/>
</dbReference>
<dbReference type="InterPro" id="IPR012902">
    <property type="entry name" value="N_methyl_site"/>
</dbReference>
<evidence type="ECO:0000313" key="2">
    <source>
        <dbReference type="EMBL" id="MCZ0865485.1"/>
    </source>
</evidence>
<dbReference type="Proteomes" id="UP001069090">
    <property type="component" value="Unassembled WGS sequence"/>
</dbReference>
<dbReference type="Pfam" id="PF07963">
    <property type="entry name" value="N_methyl"/>
    <property type="match status" value="1"/>
</dbReference>
<dbReference type="RefSeq" id="WP_258331632.1">
    <property type="nucleotide sequence ID" value="NZ_JAPTGG010000007.1"/>
</dbReference>
<proteinExistence type="predicted"/>